<feature type="domain" description="FRG" evidence="1">
    <location>
        <begin position="31"/>
        <end position="135"/>
    </location>
</feature>
<proteinExistence type="predicted"/>
<dbReference type="EMBL" id="MEIU01000039">
    <property type="protein sequence ID" value="PIT60983.1"/>
    <property type="molecule type" value="Genomic_DNA"/>
</dbReference>
<sequence>MNGKHNKIGTVVEFIQKIQEIQEIVAKEKGQEQHIFYRGHSSKRYRLVPSLFRKITKKGKNKSIYSKKEDILYRELYMSEYKEFIHDKYTLDKLVRMQHYSLPTRLLDLTTNPLIALYFACQSSTDKKESAGEVILFFIKDKYVKYYDSDTASYIANLARLSHKEKKYIKSAKAGKEYDRIMKKLLHFIKQEKSYFEARFEIDDLKKIICIKGIRNNVRISSQSGVFLLFGLKAILGKNGNENIRIQRIKIRDKKKILDELDLLNINESTVFPDIESSARYISYKNKVK</sequence>
<protein>
    <recommendedName>
        <fullName evidence="1">FRG domain-containing protein</fullName>
    </recommendedName>
</protein>
<dbReference type="Proteomes" id="UP000230463">
    <property type="component" value="Unassembled WGS sequence"/>
</dbReference>
<dbReference type="AlphaFoldDB" id="A0A855FXF2"/>
<evidence type="ECO:0000313" key="2">
    <source>
        <dbReference type="EMBL" id="PIT60983.1"/>
    </source>
</evidence>
<comment type="caution">
    <text evidence="2">The sequence shown here is derived from an EMBL/GenBank/DDBJ whole genome shotgun (WGS) entry which is preliminary data.</text>
</comment>
<evidence type="ECO:0000313" key="3">
    <source>
        <dbReference type="Proteomes" id="UP000230463"/>
    </source>
</evidence>
<gene>
    <name evidence="2" type="ORF">BHC57_02465</name>
</gene>
<name>A0A855FXF2_9NEIS</name>
<dbReference type="InterPro" id="IPR014966">
    <property type="entry name" value="FRG-dom"/>
</dbReference>
<dbReference type="SMART" id="SM00901">
    <property type="entry name" value="FRG"/>
    <property type="match status" value="1"/>
</dbReference>
<accession>A0A855FXF2</accession>
<organism evidence="2 3">
    <name type="scientific">Snodgrassella alvi</name>
    <dbReference type="NCBI Taxonomy" id="1196083"/>
    <lineage>
        <taxon>Bacteria</taxon>
        <taxon>Pseudomonadati</taxon>
        <taxon>Pseudomonadota</taxon>
        <taxon>Betaproteobacteria</taxon>
        <taxon>Neisseriales</taxon>
        <taxon>Neisseriaceae</taxon>
        <taxon>Snodgrassella</taxon>
    </lineage>
</organism>
<dbReference type="RefSeq" id="WP_100123274.1">
    <property type="nucleotide sequence ID" value="NZ_MEIU01000039.1"/>
</dbReference>
<dbReference type="Pfam" id="PF08867">
    <property type="entry name" value="FRG"/>
    <property type="match status" value="1"/>
</dbReference>
<evidence type="ECO:0000259" key="1">
    <source>
        <dbReference type="SMART" id="SM00901"/>
    </source>
</evidence>
<reference evidence="2 3" key="1">
    <citation type="journal article" date="2017" name="MBio">
        <title>Type VI secretion-mediated competition in the bee gut microbiome.</title>
        <authorList>
            <person name="Steele M.I."/>
            <person name="Kwong W.K."/>
            <person name="Powell J.E."/>
            <person name="Whiteley M."/>
            <person name="Moran N.A."/>
        </authorList>
    </citation>
    <scope>NUCLEOTIDE SEQUENCE [LARGE SCALE GENOMIC DNA]</scope>
    <source>
        <strain evidence="2 3">HK3</strain>
    </source>
</reference>